<dbReference type="RefSeq" id="WP_030259134.1">
    <property type="nucleotide sequence ID" value="NZ_JBHEZZ010000024.1"/>
</dbReference>
<evidence type="ECO:0000256" key="2">
    <source>
        <dbReference type="ARBA" id="ARBA00004924"/>
    </source>
</evidence>
<dbReference type="EC" id="1.14.13.59" evidence="4"/>
<dbReference type="PANTHER" id="PTHR42802">
    <property type="entry name" value="MONOOXYGENASE"/>
    <property type="match status" value="1"/>
</dbReference>
<evidence type="ECO:0000256" key="13">
    <source>
        <dbReference type="ARBA" id="ARBA00032493"/>
    </source>
</evidence>
<comment type="similarity">
    <text evidence="3">Belongs to the lysine N(6)-hydroxylase/L-ornithine N(5)-oxygenase family.</text>
</comment>
<evidence type="ECO:0000256" key="1">
    <source>
        <dbReference type="ARBA" id="ARBA00001974"/>
    </source>
</evidence>
<dbReference type="InterPro" id="IPR036188">
    <property type="entry name" value="FAD/NAD-bd_sf"/>
</dbReference>
<keyword evidence="8" id="KW-0521">NADP</keyword>
<evidence type="ECO:0000313" key="17">
    <source>
        <dbReference type="EMBL" id="MFC1405870.1"/>
    </source>
</evidence>
<sequence length="459" mass="49562">MDTTEVASSAAPYDLVGVGLGPFNLSLAALADGVAELRTLFLDAKAEFSWHPGLMVEGATMQVPFLADLVSLVDPTSRWTFLAYLHEHDRLFPFYFAERSHLSRREYEHYCRWAAGRLPNCRFSSPVHAVTWDADSRLFRIGLPDGESVATRNIVLGIGTEPVVPAAFAELQGAGVAHHAEDYLSVRDTLADSTDVTVVGSGQSGAEVFLDLLRSRGQAPGRQLRWITRSRAIAPMEYSKMGLEHFTPDYTRYFHALPARTKDALVPAQWQLYKAASAETLADIHSALYDRTLGAAPADVEILPGTEVEAARRASSGGLELHCRHVQTGIGYTRRTDSVILATGHAARRPALLDPLGELVLRDDQGRLVVDLEHRIGLDAEVTGGIYVQNAELHTHGVGTPDLGLGAHRAATILNAVADRTVHRLPGRTAWTTFGVPRPSAPSAESASEAASGSAPATV</sequence>
<comment type="cofactor">
    <cofactor evidence="1">
        <name>FAD</name>
        <dbReference type="ChEBI" id="CHEBI:57692"/>
    </cofactor>
</comment>
<proteinExistence type="inferred from homology"/>
<keyword evidence="18" id="KW-1185">Reference proteome</keyword>
<dbReference type="SUPFAM" id="SSF51905">
    <property type="entry name" value="FAD/NAD(P)-binding domain"/>
    <property type="match status" value="2"/>
</dbReference>
<comment type="catalytic activity">
    <reaction evidence="15">
        <text>L-lysine + NADPH + O2 = N(6)-hydroxy-L-lysine + NADP(+) + H2O</text>
        <dbReference type="Rhea" id="RHEA:23228"/>
        <dbReference type="ChEBI" id="CHEBI:15377"/>
        <dbReference type="ChEBI" id="CHEBI:15379"/>
        <dbReference type="ChEBI" id="CHEBI:32551"/>
        <dbReference type="ChEBI" id="CHEBI:57783"/>
        <dbReference type="ChEBI" id="CHEBI:57820"/>
        <dbReference type="ChEBI" id="CHEBI:58349"/>
        <dbReference type="EC" id="1.14.13.59"/>
    </reaction>
</comment>
<evidence type="ECO:0000313" key="18">
    <source>
        <dbReference type="Proteomes" id="UP001592528"/>
    </source>
</evidence>
<dbReference type="Pfam" id="PF13434">
    <property type="entry name" value="Lys_Orn_oxgnase"/>
    <property type="match status" value="1"/>
</dbReference>
<dbReference type="PANTHER" id="PTHR42802:SF1">
    <property type="entry name" value="L-ORNITHINE N(5)-MONOOXYGENASE"/>
    <property type="match status" value="1"/>
</dbReference>
<evidence type="ECO:0000256" key="14">
    <source>
        <dbReference type="ARBA" id="ARBA00032738"/>
    </source>
</evidence>
<dbReference type="Gene3D" id="3.50.50.60">
    <property type="entry name" value="FAD/NAD(P)-binding domain"/>
    <property type="match status" value="1"/>
</dbReference>
<organism evidence="17 18">
    <name type="scientific">Streptacidiphilus cavernicola</name>
    <dbReference type="NCBI Taxonomy" id="3342716"/>
    <lineage>
        <taxon>Bacteria</taxon>
        <taxon>Bacillati</taxon>
        <taxon>Actinomycetota</taxon>
        <taxon>Actinomycetes</taxon>
        <taxon>Kitasatosporales</taxon>
        <taxon>Streptomycetaceae</taxon>
        <taxon>Streptacidiphilus</taxon>
    </lineage>
</organism>
<keyword evidence="6" id="KW-0285">Flavoprotein</keyword>
<dbReference type="Proteomes" id="UP001592528">
    <property type="component" value="Unassembled WGS sequence"/>
</dbReference>
<comment type="caution">
    <text evidence="17">The sequence shown here is derived from an EMBL/GenBank/DDBJ whole genome shotgun (WGS) entry which is preliminary data.</text>
</comment>
<comment type="pathway">
    <text evidence="2">Siderophore biosynthesis.</text>
</comment>
<keyword evidence="9" id="KW-0560">Oxidoreductase</keyword>
<evidence type="ECO:0000256" key="15">
    <source>
        <dbReference type="ARBA" id="ARBA00048407"/>
    </source>
</evidence>
<evidence type="ECO:0000256" key="6">
    <source>
        <dbReference type="ARBA" id="ARBA00022630"/>
    </source>
</evidence>
<gene>
    <name evidence="17" type="ORF">ACEZDJ_31725</name>
</gene>
<evidence type="ECO:0000256" key="4">
    <source>
        <dbReference type="ARBA" id="ARBA00013076"/>
    </source>
</evidence>
<dbReference type="EMBL" id="JBHEZZ010000024">
    <property type="protein sequence ID" value="MFC1405870.1"/>
    <property type="molecule type" value="Genomic_DNA"/>
</dbReference>
<keyword evidence="10" id="KW-0503">Monooxygenase</keyword>
<evidence type="ECO:0000256" key="3">
    <source>
        <dbReference type="ARBA" id="ARBA00007588"/>
    </source>
</evidence>
<evidence type="ECO:0000256" key="9">
    <source>
        <dbReference type="ARBA" id="ARBA00023002"/>
    </source>
</evidence>
<evidence type="ECO:0000256" key="7">
    <source>
        <dbReference type="ARBA" id="ARBA00022827"/>
    </source>
</evidence>
<evidence type="ECO:0000256" key="5">
    <source>
        <dbReference type="ARBA" id="ARBA00016406"/>
    </source>
</evidence>
<feature type="region of interest" description="Disordered" evidence="16">
    <location>
        <begin position="433"/>
        <end position="459"/>
    </location>
</feature>
<reference evidence="17 18" key="1">
    <citation type="submission" date="2024-09" db="EMBL/GenBank/DDBJ databases">
        <authorList>
            <person name="Lee S.D."/>
        </authorList>
    </citation>
    <scope>NUCLEOTIDE SEQUENCE [LARGE SCALE GENOMIC DNA]</scope>
    <source>
        <strain evidence="17 18">N1-5</strain>
    </source>
</reference>
<accession>A0ABV6UWL5</accession>
<evidence type="ECO:0000256" key="8">
    <source>
        <dbReference type="ARBA" id="ARBA00022857"/>
    </source>
</evidence>
<evidence type="ECO:0000256" key="16">
    <source>
        <dbReference type="SAM" id="MobiDB-lite"/>
    </source>
</evidence>
<evidence type="ECO:0000256" key="12">
    <source>
        <dbReference type="ARBA" id="ARBA00031158"/>
    </source>
</evidence>
<protein>
    <recommendedName>
        <fullName evidence="5">L-lysine N6-monooxygenase MbtG</fullName>
        <ecNumber evidence="4">1.14.13.59</ecNumber>
    </recommendedName>
    <alternativeName>
        <fullName evidence="14">Lysine 6-N-hydroxylase</fullName>
    </alternativeName>
    <alternativeName>
        <fullName evidence="13">Lysine N6-hydroxylase</fullName>
    </alternativeName>
    <alternativeName>
        <fullName evidence="11">Lysine-N-oxygenase</fullName>
    </alternativeName>
    <alternativeName>
        <fullName evidence="12">Mycobactin synthase protein G</fullName>
    </alternativeName>
</protein>
<evidence type="ECO:0000256" key="11">
    <source>
        <dbReference type="ARBA" id="ARBA00029939"/>
    </source>
</evidence>
<dbReference type="InterPro" id="IPR025700">
    <property type="entry name" value="Lys/Orn_oxygenase"/>
</dbReference>
<name>A0ABV6UWL5_9ACTN</name>
<keyword evidence="7" id="KW-0274">FAD</keyword>
<feature type="compositionally biased region" description="Low complexity" evidence="16">
    <location>
        <begin position="441"/>
        <end position="459"/>
    </location>
</feature>
<evidence type="ECO:0000256" key="10">
    <source>
        <dbReference type="ARBA" id="ARBA00023033"/>
    </source>
</evidence>